<dbReference type="AlphaFoldDB" id="A0A314ZIJ8"/>
<evidence type="ECO:0000313" key="2">
    <source>
        <dbReference type="EMBL" id="PQQ18203.1"/>
    </source>
</evidence>
<sequence>MSLRDGRSFKEAAKGVKFRDGDISYVGHGGGKMLDVGEPSGKGKSQISSPVQSSIGGKDQQVAFRSPKKRIREEFEEREANSETSLEVIGVFDPTSNTITP</sequence>
<reference evidence="2 3" key="1">
    <citation type="submission" date="2018-02" db="EMBL/GenBank/DDBJ databases">
        <title>Draft genome of wild Prunus yedoensis var. nudiflora.</title>
        <authorList>
            <person name="Baek S."/>
            <person name="Kim J.-H."/>
            <person name="Choi K."/>
            <person name="Kim G.-B."/>
            <person name="Cho A."/>
            <person name="Jang H."/>
            <person name="Shin C.-H."/>
            <person name="Yu H.-J."/>
            <person name="Mun J.-H."/>
        </authorList>
    </citation>
    <scope>NUCLEOTIDE SEQUENCE [LARGE SCALE GENOMIC DNA]</scope>
    <source>
        <strain evidence="3">cv. Jeju island</strain>
        <tissue evidence="2">Leaf</tissue>
    </source>
</reference>
<feature type="region of interest" description="Disordered" evidence="1">
    <location>
        <begin position="34"/>
        <end position="101"/>
    </location>
</feature>
<dbReference type="EMBL" id="PJQY01000119">
    <property type="protein sequence ID" value="PQQ18203.1"/>
    <property type="molecule type" value="Genomic_DNA"/>
</dbReference>
<name>A0A314ZIJ8_PRUYE</name>
<feature type="compositionally biased region" description="Basic and acidic residues" evidence="1">
    <location>
        <begin position="71"/>
        <end position="81"/>
    </location>
</feature>
<evidence type="ECO:0000313" key="3">
    <source>
        <dbReference type="Proteomes" id="UP000250321"/>
    </source>
</evidence>
<proteinExistence type="predicted"/>
<dbReference type="Proteomes" id="UP000250321">
    <property type="component" value="Unassembled WGS sequence"/>
</dbReference>
<evidence type="ECO:0000256" key="1">
    <source>
        <dbReference type="SAM" id="MobiDB-lite"/>
    </source>
</evidence>
<keyword evidence="3" id="KW-1185">Reference proteome</keyword>
<gene>
    <name evidence="2" type="ORF">Pyn_24366</name>
</gene>
<comment type="caution">
    <text evidence="2">The sequence shown here is derived from an EMBL/GenBank/DDBJ whole genome shotgun (WGS) entry which is preliminary data.</text>
</comment>
<protein>
    <submittedName>
        <fullName evidence="2">Uncharacterized protein</fullName>
    </submittedName>
</protein>
<feature type="compositionally biased region" description="Polar residues" evidence="1">
    <location>
        <begin position="43"/>
        <end position="55"/>
    </location>
</feature>
<organism evidence="2 3">
    <name type="scientific">Prunus yedoensis var. nudiflora</name>
    <dbReference type="NCBI Taxonomy" id="2094558"/>
    <lineage>
        <taxon>Eukaryota</taxon>
        <taxon>Viridiplantae</taxon>
        <taxon>Streptophyta</taxon>
        <taxon>Embryophyta</taxon>
        <taxon>Tracheophyta</taxon>
        <taxon>Spermatophyta</taxon>
        <taxon>Magnoliopsida</taxon>
        <taxon>eudicotyledons</taxon>
        <taxon>Gunneridae</taxon>
        <taxon>Pentapetalae</taxon>
        <taxon>rosids</taxon>
        <taxon>fabids</taxon>
        <taxon>Rosales</taxon>
        <taxon>Rosaceae</taxon>
        <taxon>Amygdaloideae</taxon>
        <taxon>Amygdaleae</taxon>
        <taxon>Prunus</taxon>
    </lineage>
</organism>
<accession>A0A314ZIJ8</accession>